<dbReference type="PANTHER" id="PTHR45674:SF4">
    <property type="entry name" value="DNA LIGASE 1"/>
    <property type="match status" value="1"/>
</dbReference>
<evidence type="ECO:0000313" key="17">
    <source>
        <dbReference type="EMBL" id="PIP14797.1"/>
    </source>
</evidence>
<evidence type="ECO:0000256" key="3">
    <source>
        <dbReference type="ARBA" id="ARBA00022618"/>
    </source>
</evidence>
<dbReference type="GO" id="GO:0051301">
    <property type="term" value="P:cell division"/>
    <property type="evidence" value="ECO:0007669"/>
    <property type="project" value="UniProtKB-KW"/>
</dbReference>
<gene>
    <name evidence="14" type="primary">lig</name>
    <name evidence="17" type="ORF">COX47_03245</name>
</gene>
<dbReference type="NCBIfam" id="TIGR00574">
    <property type="entry name" value="dnl1"/>
    <property type="match status" value="1"/>
</dbReference>
<evidence type="ECO:0000256" key="6">
    <source>
        <dbReference type="ARBA" id="ARBA00022741"/>
    </source>
</evidence>
<dbReference type="AlphaFoldDB" id="A0A2G9Y6D3"/>
<keyword evidence="4 14" id="KW-0235">DNA replication</keyword>
<sequence length="614" mass="70805">MKLDGSGWRIERKNLFSMRYRLINMKFSELAIYFDKISQVSSRLEITRILAELFNKLTPDELEKVVYLLQGRVRPAYEGIDFGMAEKMIIKAIISSLNLEKSFFINEFKKLGDLGETVVSFKKQYHSFEEKDIEVIEVYNIFYRLATASGVGSQEVKISLLSQLIRQLDSLSSRFLVRLPTGNIRMGFSDMTVLDALSWMIKNDKSLRPILQKAYHVRPELGFISRLLKEKGIGAVAKIEPKVFTPIIMMRAERLSSAAEILKQIGTCLVEPKFDGFRLQVHYKKSKIQSSNVKSNPKSKVQNEVKLFSRSLEDVTYMYPDIVKGVKKQVKADEIIFEGEAIGYNLKSGEFLPFQETVQRKRKYEIEKMAKEVPLRLFSFELLYKDGVNFISQPFIKRRKALEESIKTTRNLLKNTVVIADQEEVNNEDRLEELFDQEVEKGLEGVIAKKLDGVYKPGAREWNWIKYKKSYSSKIKDTIDCLVMGYDLGKGKRTDFGIGAFLAGILDEKKDQYLTVAKIGTGLTDEEWKQLKVQSSKFKVQKKPNNYLVNKTMECDIWLTPSIVVEIRADEITKSPVHTAGLALRFPRLERFRDDKNPQEITILKEVEKMLKSQ</sequence>
<dbReference type="InterPro" id="IPR012310">
    <property type="entry name" value="DNA_ligase_ATP-dep_cent"/>
</dbReference>
<feature type="binding site" evidence="14">
    <location>
        <position position="310"/>
    </location>
    <ligand>
        <name>ATP</name>
        <dbReference type="ChEBI" id="CHEBI:30616"/>
    </ligand>
</feature>
<dbReference type="GO" id="GO:0006281">
    <property type="term" value="P:DNA repair"/>
    <property type="evidence" value="ECO:0007669"/>
    <property type="project" value="UniProtKB-UniRule"/>
</dbReference>
<dbReference type="PROSITE" id="PS50160">
    <property type="entry name" value="DNA_LIGASE_A3"/>
    <property type="match status" value="1"/>
</dbReference>
<dbReference type="PROSITE" id="PS00333">
    <property type="entry name" value="DNA_LIGASE_A2"/>
    <property type="match status" value="1"/>
</dbReference>
<evidence type="ECO:0000256" key="7">
    <source>
        <dbReference type="ARBA" id="ARBA00022763"/>
    </source>
</evidence>
<organism evidence="17 18">
    <name type="scientific">Candidatus Roizmanbacteria bacterium CG23_combo_of_CG06-09_8_20_14_all_35_49</name>
    <dbReference type="NCBI Taxonomy" id="1974863"/>
    <lineage>
        <taxon>Bacteria</taxon>
        <taxon>Candidatus Roizmaniibacteriota</taxon>
    </lineage>
</organism>
<dbReference type="Gene3D" id="3.30.470.30">
    <property type="entry name" value="DNA ligase/mRNA capping enzyme"/>
    <property type="match status" value="1"/>
</dbReference>
<protein>
    <recommendedName>
        <fullName evidence="14">Probable DNA ligase</fullName>
        <ecNumber evidence="14">6.5.1.1</ecNumber>
    </recommendedName>
    <alternativeName>
        <fullName evidence="14">Polydeoxyribonucleotide synthase [ATP]</fullName>
    </alternativeName>
</protein>
<dbReference type="Gene3D" id="2.40.50.140">
    <property type="entry name" value="Nucleic acid-binding proteins"/>
    <property type="match status" value="1"/>
</dbReference>
<feature type="binding site" evidence="14">
    <location>
        <position position="340"/>
    </location>
    <ligand>
        <name>ATP</name>
        <dbReference type="ChEBI" id="CHEBI:30616"/>
    </ligand>
</feature>
<dbReference type="GO" id="GO:0006273">
    <property type="term" value="P:lagging strand elongation"/>
    <property type="evidence" value="ECO:0007669"/>
    <property type="project" value="TreeGrafter"/>
</dbReference>
<evidence type="ECO:0000256" key="10">
    <source>
        <dbReference type="ARBA" id="ARBA00023172"/>
    </source>
</evidence>
<evidence type="ECO:0000256" key="12">
    <source>
        <dbReference type="ARBA" id="ARBA00023306"/>
    </source>
</evidence>
<dbReference type="GO" id="GO:0003910">
    <property type="term" value="F:DNA ligase (ATP) activity"/>
    <property type="evidence" value="ECO:0007669"/>
    <property type="project" value="UniProtKB-UniRule"/>
</dbReference>
<evidence type="ECO:0000256" key="9">
    <source>
        <dbReference type="ARBA" id="ARBA00022842"/>
    </source>
</evidence>
<dbReference type="GO" id="GO:0046872">
    <property type="term" value="F:metal ion binding"/>
    <property type="evidence" value="ECO:0007669"/>
    <property type="project" value="UniProtKB-KW"/>
</dbReference>
<dbReference type="CDD" id="cd07901">
    <property type="entry name" value="Adenylation_DNA_ligase_Arch_LigB"/>
    <property type="match status" value="1"/>
</dbReference>
<evidence type="ECO:0000313" key="18">
    <source>
        <dbReference type="Proteomes" id="UP000231025"/>
    </source>
</evidence>
<dbReference type="Pfam" id="PF01068">
    <property type="entry name" value="DNA_ligase_A_M"/>
    <property type="match status" value="1"/>
</dbReference>
<comment type="similarity">
    <text evidence="1 14 15">Belongs to the ATP-dependent DNA ligase family.</text>
</comment>
<feature type="active site" description="N6-AMP-lysine intermediate" evidence="14">
    <location>
        <position position="273"/>
    </location>
</feature>
<dbReference type="EC" id="6.5.1.1" evidence="14"/>
<dbReference type="Pfam" id="PF04675">
    <property type="entry name" value="DNA_ligase_A_N"/>
    <property type="match status" value="1"/>
</dbReference>
<keyword evidence="9 14" id="KW-0460">Magnesium</keyword>
<dbReference type="EMBL" id="PCRE01000045">
    <property type="protein sequence ID" value="PIP14797.1"/>
    <property type="molecule type" value="Genomic_DNA"/>
</dbReference>
<feature type="domain" description="ATP-dependent DNA ligase family profile" evidence="16">
    <location>
        <begin position="368"/>
        <end position="493"/>
    </location>
</feature>
<dbReference type="SUPFAM" id="SSF117018">
    <property type="entry name" value="ATP-dependent DNA ligase DNA-binding domain"/>
    <property type="match status" value="1"/>
</dbReference>
<dbReference type="InterPro" id="IPR036599">
    <property type="entry name" value="DNA_ligase_N_sf"/>
</dbReference>
<accession>A0A2G9Y6D3</accession>
<dbReference type="Proteomes" id="UP000231025">
    <property type="component" value="Unassembled WGS sequence"/>
</dbReference>
<feature type="binding site" evidence="14">
    <location>
        <position position="278"/>
    </location>
    <ligand>
        <name>ATP</name>
        <dbReference type="ChEBI" id="CHEBI:30616"/>
    </ligand>
</feature>
<evidence type="ECO:0000256" key="15">
    <source>
        <dbReference type="RuleBase" id="RU004196"/>
    </source>
</evidence>
<name>A0A2G9Y6D3_9BACT</name>
<dbReference type="InterPro" id="IPR012308">
    <property type="entry name" value="DNA_ligase_ATP-dep_N"/>
</dbReference>
<feature type="binding site" evidence="14">
    <location>
        <position position="466"/>
    </location>
    <ligand>
        <name>ATP</name>
        <dbReference type="ChEBI" id="CHEBI:30616"/>
    </ligand>
</feature>
<dbReference type="SUPFAM" id="SSF56091">
    <property type="entry name" value="DNA ligase/mRNA capping enzyme, catalytic domain"/>
    <property type="match status" value="1"/>
</dbReference>
<evidence type="ECO:0000256" key="8">
    <source>
        <dbReference type="ARBA" id="ARBA00022840"/>
    </source>
</evidence>
<keyword evidence="6 14" id="KW-0547">Nucleotide-binding</keyword>
<evidence type="ECO:0000256" key="11">
    <source>
        <dbReference type="ARBA" id="ARBA00023204"/>
    </source>
</evidence>
<dbReference type="InterPro" id="IPR022865">
    <property type="entry name" value="DNA_ligae_ATP-dep_bac/arc"/>
</dbReference>
<feature type="binding site" evidence="14">
    <location>
        <position position="460"/>
    </location>
    <ligand>
        <name>ATP</name>
        <dbReference type="ChEBI" id="CHEBI:30616"/>
    </ligand>
</feature>
<dbReference type="GO" id="GO:0005524">
    <property type="term" value="F:ATP binding"/>
    <property type="evidence" value="ECO:0007669"/>
    <property type="project" value="UniProtKB-UniRule"/>
</dbReference>
<dbReference type="GO" id="GO:0006310">
    <property type="term" value="P:DNA recombination"/>
    <property type="evidence" value="ECO:0007669"/>
    <property type="project" value="UniProtKB-UniRule"/>
</dbReference>
<keyword evidence="10 14" id="KW-0233">DNA recombination</keyword>
<evidence type="ECO:0000256" key="13">
    <source>
        <dbReference type="ARBA" id="ARBA00034003"/>
    </source>
</evidence>
<keyword evidence="7 14" id="KW-0227">DNA damage</keyword>
<evidence type="ECO:0000256" key="14">
    <source>
        <dbReference type="HAMAP-Rule" id="MF_00407"/>
    </source>
</evidence>
<dbReference type="GO" id="GO:0071897">
    <property type="term" value="P:DNA biosynthetic process"/>
    <property type="evidence" value="ECO:0007669"/>
    <property type="project" value="InterPro"/>
</dbReference>
<dbReference type="HAMAP" id="MF_00407">
    <property type="entry name" value="DNA_ligase"/>
    <property type="match status" value="1"/>
</dbReference>
<comment type="function">
    <text evidence="14">DNA ligase that seals nicks in double-stranded DNA during DNA replication, DNA recombination and DNA repair.</text>
</comment>
<dbReference type="InterPro" id="IPR000977">
    <property type="entry name" value="DNA_ligase_ATP-dep"/>
</dbReference>
<evidence type="ECO:0000256" key="1">
    <source>
        <dbReference type="ARBA" id="ARBA00007572"/>
    </source>
</evidence>
<dbReference type="PANTHER" id="PTHR45674">
    <property type="entry name" value="DNA LIGASE 1/3 FAMILY MEMBER"/>
    <property type="match status" value="1"/>
</dbReference>
<dbReference type="InterPro" id="IPR012340">
    <property type="entry name" value="NA-bd_OB-fold"/>
</dbReference>
<evidence type="ECO:0000256" key="2">
    <source>
        <dbReference type="ARBA" id="ARBA00022598"/>
    </source>
</evidence>
<keyword evidence="3 14" id="KW-0132">Cell division</keyword>
<evidence type="ECO:0000259" key="16">
    <source>
        <dbReference type="PROSITE" id="PS50160"/>
    </source>
</evidence>
<reference evidence="17 18" key="1">
    <citation type="submission" date="2017-09" db="EMBL/GenBank/DDBJ databases">
        <title>Depth-based differentiation of microbial function through sediment-hosted aquifers and enrichment of novel symbionts in the deep terrestrial subsurface.</title>
        <authorList>
            <person name="Probst A.J."/>
            <person name="Ladd B."/>
            <person name="Jarett J.K."/>
            <person name="Geller-Mcgrath D.E."/>
            <person name="Sieber C.M."/>
            <person name="Emerson J.B."/>
            <person name="Anantharaman K."/>
            <person name="Thomas B.C."/>
            <person name="Malmstrom R."/>
            <person name="Stieglmeier M."/>
            <person name="Klingl A."/>
            <person name="Woyke T."/>
            <person name="Ryan C.M."/>
            <person name="Banfield J.F."/>
        </authorList>
    </citation>
    <scope>NUCLEOTIDE SEQUENCE [LARGE SCALE GENOMIC DNA]</scope>
    <source>
        <strain evidence="17">CG23_combo_of_CG06-09_8_20_14_all_35_49</strain>
    </source>
</reference>
<dbReference type="Pfam" id="PF04679">
    <property type="entry name" value="DNA_ligase_A_C"/>
    <property type="match status" value="1"/>
</dbReference>
<evidence type="ECO:0000256" key="4">
    <source>
        <dbReference type="ARBA" id="ARBA00022705"/>
    </source>
</evidence>
<dbReference type="InterPro" id="IPR050191">
    <property type="entry name" value="ATP-dep_DNA_ligase"/>
</dbReference>
<comment type="catalytic activity">
    <reaction evidence="13 14">
        <text>ATP + (deoxyribonucleotide)n-3'-hydroxyl + 5'-phospho-(deoxyribonucleotide)m = (deoxyribonucleotide)n+m + AMP + diphosphate.</text>
        <dbReference type="EC" id="6.5.1.1"/>
    </reaction>
</comment>
<dbReference type="GO" id="GO:0003677">
    <property type="term" value="F:DNA binding"/>
    <property type="evidence" value="ECO:0007669"/>
    <property type="project" value="InterPro"/>
</dbReference>
<dbReference type="SUPFAM" id="SSF50249">
    <property type="entry name" value="Nucleic acid-binding proteins"/>
    <property type="match status" value="1"/>
</dbReference>
<comment type="caution">
    <text evidence="17">The sequence shown here is derived from an EMBL/GenBank/DDBJ whole genome shotgun (WGS) entry which is preliminary data.</text>
</comment>
<feature type="binding site" evidence="14">
    <location>
        <position position="380"/>
    </location>
    <ligand>
        <name>ATP</name>
        <dbReference type="ChEBI" id="CHEBI:30616"/>
    </ligand>
</feature>
<dbReference type="InterPro" id="IPR012309">
    <property type="entry name" value="DNA_ligase_ATP-dep_C"/>
</dbReference>
<keyword evidence="11 14" id="KW-0234">DNA repair</keyword>
<comment type="cofactor">
    <cofactor evidence="14">
        <name>Mg(2+)</name>
        <dbReference type="ChEBI" id="CHEBI:18420"/>
    </cofactor>
</comment>
<keyword evidence="8 14" id="KW-0067">ATP-binding</keyword>
<proteinExistence type="inferred from homology"/>
<dbReference type="Gene3D" id="1.10.3260.10">
    <property type="entry name" value="DNA ligase, ATP-dependent, N-terminal domain"/>
    <property type="match status" value="1"/>
</dbReference>
<keyword evidence="2 14" id="KW-0436">Ligase</keyword>
<feature type="binding site" evidence="14">
    <location>
        <position position="271"/>
    </location>
    <ligand>
        <name>ATP</name>
        <dbReference type="ChEBI" id="CHEBI:30616"/>
    </ligand>
</feature>
<dbReference type="InterPro" id="IPR016059">
    <property type="entry name" value="DNA_ligase_ATP-dep_CS"/>
</dbReference>
<keyword evidence="5 14" id="KW-0479">Metal-binding</keyword>
<keyword evidence="12 14" id="KW-0131">Cell cycle</keyword>
<evidence type="ECO:0000256" key="5">
    <source>
        <dbReference type="ARBA" id="ARBA00022723"/>
    </source>
</evidence>